<comment type="caution">
    <text evidence="2">The sequence shown here is derived from an EMBL/GenBank/DDBJ whole genome shotgun (WGS) entry which is preliminary data.</text>
</comment>
<evidence type="ECO:0000256" key="1">
    <source>
        <dbReference type="SAM" id="MobiDB-lite"/>
    </source>
</evidence>
<feature type="compositionally biased region" description="Low complexity" evidence="1">
    <location>
        <begin position="26"/>
        <end position="43"/>
    </location>
</feature>
<keyword evidence="3" id="KW-1185">Reference proteome</keyword>
<gene>
    <name evidence="2" type="ORF">N658DRAFT_256325</name>
</gene>
<protein>
    <submittedName>
        <fullName evidence="2">Uncharacterized protein</fullName>
    </submittedName>
</protein>
<evidence type="ECO:0000313" key="3">
    <source>
        <dbReference type="Proteomes" id="UP001305647"/>
    </source>
</evidence>
<accession>A0AAN6PXK2</accession>
<proteinExistence type="predicted"/>
<feature type="region of interest" description="Disordered" evidence="1">
    <location>
        <begin position="25"/>
        <end position="80"/>
    </location>
</feature>
<dbReference type="AlphaFoldDB" id="A0AAN6PXK2"/>
<feature type="compositionally biased region" description="Low complexity" evidence="1">
    <location>
        <begin position="50"/>
        <end position="75"/>
    </location>
</feature>
<name>A0AAN6PXK2_9PEZI</name>
<reference evidence="2" key="1">
    <citation type="journal article" date="2023" name="Mol. Phylogenet. Evol.">
        <title>Genome-scale phylogeny and comparative genomics of the fungal order Sordariales.</title>
        <authorList>
            <person name="Hensen N."/>
            <person name="Bonometti L."/>
            <person name="Westerberg I."/>
            <person name="Brannstrom I.O."/>
            <person name="Guillou S."/>
            <person name="Cros-Aarteil S."/>
            <person name="Calhoun S."/>
            <person name="Haridas S."/>
            <person name="Kuo A."/>
            <person name="Mondo S."/>
            <person name="Pangilinan J."/>
            <person name="Riley R."/>
            <person name="LaButti K."/>
            <person name="Andreopoulos B."/>
            <person name="Lipzen A."/>
            <person name="Chen C."/>
            <person name="Yan M."/>
            <person name="Daum C."/>
            <person name="Ng V."/>
            <person name="Clum A."/>
            <person name="Steindorff A."/>
            <person name="Ohm R.A."/>
            <person name="Martin F."/>
            <person name="Silar P."/>
            <person name="Natvig D.O."/>
            <person name="Lalanne C."/>
            <person name="Gautier V."/>
            <person name="Ament-Velasquez S.L."/>
            <person name="Kruys A."/>
            <person name="Hutchinson M.I."/>
            <person name="Powell A.J."/>
            <person name="Barry K."/>
            <person name="Miller A.N."/>
            <person name="Grigoriev I.V."/>
            <person name="Debuchy R."/>
            <person name="Gladieux P."/>
            <person name="Hiltunen Thoren M."/>
            <person name="Johannesson H."/>
        </authorList>
    </citation>
    <scope>NUCLEOTIDE SEQUENCE</scope>
    <source>
        <strain evidence="2">CBS 757.83</strain>
    </source>
</reference>
<dbReference type="Proteomes" id="UP001305647">
    <property type="component" value="Unassembled WGS sequence"/>
</dbReference>
<organism evidence="2 3">
    <name type="scientific">Parathielavia hyrcaniae</name>
    <dbReference type="NCBI Taxonomy" id="113614"/>
    <lineage>
        <taxon>Eukaryota</taxon>
        <taxon>Fungi</taxon>
        <taxon>Dikarya</taxon>
        <taxon>Ascomycota</taxon>
        <taxon>Pezizomycotina</taxon>
        <taxon>Sordariomycetes</taxon>
        <taxon>Sordariomycetidae</taxon>
        <taxon>Sordariales</taxon>
        <taxon>Chaetomiaceae</taxon>
        <taxon>Parathielavia</taxon>
    </lineage>
</organism>
<reference evidence="2" key="2">
    <citation type="submission" date="2023-05" db="EMBL/GenBank/DDBJ databases">
        <authorList>
            <consortium name="Lawrence Berkeley National Laboratory"/>
            <person name="Steindorff A."/>
            <person name="Hensen N."/>
            <person name="Bonometti L."/>
            <person name="Westerberg I."/>
            <person name="Brannstrom I.O."/>
            <person name="Guillou S."/>
            <person name="Cros-Aarteil S."/>
            <person name="Calhoun S."/>
            <person name="Haridas S."/>
            <person name="Kuo A."/>
            <person name="Mondo S."/>
            <person name="Pangilinan J."/>
            <person name="Riley R."/>
            <person name="Labutti K."/>
            <person name="Andreopoulos B."/>
            <person name="Lipzen A."/>
            <person name="Chen C."/>
            <person name="Yanf M."/>
            <person name="Daum C."/>
            <person name="Ng V."/>
            <person name="Clum A."/>
            <person name="Ohm R."/>
            <person name="Martin F."/>
            <person name="Silar P."/>
            <person name="Natvig D."/>
            <person name="Lalanne C."/>
            <person name="Gautier V."/>
            <person name="Ament-Velasquez S.L."/>
            <person name="Kruys A."/>
            <person name="Hutchinson M.I."/>
            <person name="Powell A.J."/>
            <person name="Barry K."/>
            <person name="Miller A.N."/>
            <person name="Grigoriev I.V."/>
            <person name="Debuchy R."/>
            <person name="Gladieux P."/>
            <person name="Thoren M.H."/>
            <person name="Johannesson H."/>
        </authorList>
    </citation>
    <scope>NUCLEOTIDE SEQUENCE</scope>
    <source>
        <strain evidence="2">CBS 757.83</strain>
    </source>
</reference>
<evidence type="ECO:0000313" key="2">
    <source>
        <dbReference type="EMBL" id="KAK4097925.1"/>
    </source>
</evidence>
<sequence length="147" mass="15595">MLAAPLPSKLLLKLVIRKPSWVRPLSASTCPGSTSPGGTTTPSRNPAIPSRSTATSSTRTLTPHSTDPFSTSSSSQGRCGNNLKSFCSGRYNSLRTTFSDSGQSLGETRPSLLRNLLQFRARSEPKALLSSLDSAMPVPDGDCLQKV</sequence>
<dbReference type="EMBL" id="MU863665">
    <property type="protein sequence ID" value="KAK4097925.1"/>
    <property type="molecule type" value="Genomic_DNA"/>
</dbReference>